<dbReference type="Proteomes" id="UP000053989">
    <property type="component" value="Unassembled WGS sequence"/>
</dbReference>
<evidence type="ECO:0000256" key="1">
    <source>
        <dbReference type="SAM" id="MobiDB-lite"/>
    </source>
</evidence>
<feature type="region of interest" description="Disordered" evidence="1">
    <location>
        <begin position="60"/>
        <end position="80"/>
    </location>
</feature>
<gene>
    <name evidence="2" type="ORF">SCLCIDRAFT_1224959</name>
</gene>
<dbReference type="EMBL" id="KN822300">
    <property type="protein sequence ID" value="KIM50978.1"/>
    <property type="molecule type" value="Genomic_DNA"/>
</dbReference>
<accession>A0A0C2YMK1</accession>
<sequence>MCSRARSRLSPYPRFIKTSFLTPFANGQLRAAVVNSASATADTPPVQWIVSQGITVTAIEDASPESASTARTPNTRIDEA</sequence>
<evidence type="ECO:0000313" key="3">
    <source>
        <dbReference type="Proteomes" id="UP000053989"/>
    </source>
</evidence>
<dbReference type="AlphaFoldDB" id="A0A0C2YMK1"/>
<keyword evidence="3" id="KW-1185">Reference proteome</keyword>
<proteinExistence type="predicted"/>
<dbReference type="InParanoid" id="A0A0C2YMK1"/>
<reference evidence="3" key="2">
    <citation type="submission" date="2015-01" db="EMBL/GenBank/DDBJ databases">
        <title>Evolutionary Origins and Diversification of the Mycorrhizal Mutualists.</title>
        <authorList>
            <consortium name="DOE Joint Genome Institute"/>
            <consortium name="Mycorrhizal Genomics Consortium"/>
            <person name="Kohler A."/>
            <person name="Kuo A."/>
            <person name="Nagy L.G."/>
            <person name="Floudas D."/>
            <person name="Copeland A."/>
            <person name="Barry K.W."/>
            <person name="Cichocki N."/>
            <person name="Veneault-Fourrey C."/>
            <person name="LaButti K."/>
            <person name="Lindquist E.A."/>
            <person name="Lipzen A."/>
            <person name="Lundell T."/>
            <person name="Morin E."/>
            <person name="Murat C."/>
            <person name="Riley R."/>
            <person name="Ohm R."/>
            <person name="Sun H."/>
            <person name="Tunlid A."/>
            <person name="Henrissat B."/>
            <person name="Grigoriev I.V."/>
            <person name="Hibbett D.S."/>
            <person name="Martin F."/>
        </authorList>
    </citation>
    <scope>NUCLEOTIDE SEQUENCE [LARGE SCALE GENOMIC DNA]</scope>
    <source>
        <strain evidence="3">Foug A</strain>
    </source>
</reference>
<dbReference type="OrthoDB" id="2563277at2759"/>
<organism evidence="2 3">
    <name type="scientific">Scleroderma citrinum Foug A</name>
    <dbReference type="NCBI Taxonomy" id="1036808"/>
    <lineage>
        <taxon>Eukaryota</taxon>
        <taxon>Fungi</taxon>
        <taxon>Dikarya</taxon>
        <taxon>Basidiomycota</taxon>
        <taxon>Agaricomycotina</taxon>
        <taxon>Agaricomycetes</taxon>
        <taxon>Agaricomycetidae</taxon>
        <taxon>Boletales</taxon>
        <taxon>Sclerodermatineae</taxon>
        <taxon>Sclerodermataceae</taxon>
        <taxon>Scleroderma</taxon>
    </lineage>
</organism>
<evidence type="ECO:0000313" key="2">
    <source>
        <dbReference type="EMBL" id="KIM50978.1"/>
    </source>
</evidence>
<reference evidence="2 3" key="1">
    <citation type="submission" date="2014-04" db="EMBL/GenBank/DDBJ databases">
        <authorList>
            <consortium name="DOE Joint Genome Institute"/>
            <person name="Kuo A."/>
            <person name="Kohler A."/>
            <person name="Nagy L.G."/>
            <person name="Floudas D."/>
            <person name="Copeland A."/>
            <person name="Barry K.W."/>
            <person name="Cichocki N."/>
            <person name="Veneault-Fourrey C."/>
            <person name="LaButti K."/>
            <person name="Lindquist E.A."/>
            <person name="Lipzen A."/>
            <person name="Lundell T."/>
            <person name="Morin E."/>
            <person name="Murat C."/>
            <person name="Sun H."/>
            <person name="Tunlid A."/>
            <person name="Henrissat B."/>
            <person name="Grigoriev I.V."/>
            <person name="Hibbett D.S."/>
            <person name="Martin F."/>
            <person name="Nordberg H.P."/>
            <person name="Cantor M.N."/>
            <person name="Hua S.X."/>
        </authorList>
    </citation>
    <scope>NUCLEOTIDE SEQUENCE [LARGE SCALE GENOMIC DNA]</scope>
    <source>
        <strain evidence="2 3">Foug A</strain>
    </source>
</reference>
<feature type="compositionally biased region" description="Polar residues" evidence="1">
    <location>
        <begin position="65"/>
        <end position="80"/>
    </location>
</feature>
<name>A0A0C2YMK1_9AGAM</name>
<protein>
    <submittedName>
        <fullName evidence="2">Uncharacterized protein</fullName>
    </submittedName>
</protein>
<dbReference type="HOGENOM" id="CLU_2591200_0_0_1"/>